<dbReference type="InterPro" id="IPR007688">
    <property type="entry name" value="Conjugal_tfr_TrbL/VirB6"/>
</dbReference>
<feature type="transmembrane region" description="Helical" evidence="5">
    <location>
        <begin position="225"/>
        <end position="242"/>
    </location>
</feature>
<feature type="transmembrane region" description="Helical" evidence="5">
    <location>
        <begin position="93"/>
        <end position="110"/>
    </location>
</feature>
<proteinExistence type="predicted"/>
<dbReference type="EMBL" id="JFHE01000024">
    <property type="protein sequence ID" value="KDR31076.1"/>
    <property type="molecule type" value="Genomic_DNA"/>
</dbReference>
<dbReference type="Proteomes" id="UP000027439">
    <property type="component" value="Unassembled WGS sequence"/>
</dbReference>
<dbReference type="AlphaFoldDB" id="A0A069P157"/>
<feature type="transmembrane region" description="Helical" evidence="5">
    <location>
        <begin position="192"/>
        <end position="219"/>
    </location>
</feature>
<feature type="chain" id="PRO_5001663816" description="TrbL/VirB6 plasmid conjugal transfer protein" evidence="6">
    <location>
        <begin position="33"/>
        <end position="340"/>
    </location>
</feature>
<evidence type="ECO:0008006" key="11">
    <source>
        <dbReference type="Google" id="ProtNLM"/>
    </source>
</evidence>
<keyword evidence="6" id="KW-0732">Signal</keyword>
<dbReference type="GO" id="GO:0016020">
    <property type="term" value="C:membrane"/>
    <property type="evidence" value="ECO:0007669"/>
    <property type="project" value="UniProtKB-SubCell"/>
</dbReference>
<evidence type="ECO:0000256" key="3">
    <source>
        <dbReference type="ARBA" id="ARBA00022989"/>
    </source>
</evidence>
<keyword evidence="2 5" id="KW-0812">Transmembrane</keyword>
<comment type="caution">
    <text evidence="8">The sequence shown here is derived from an EMBL/GenBank/DDBJ whole genome shotgun (WGS) entry which is preliminary data.</text>
</comment>
<evidence type="ECO:0000313" key="7">
    <source>
        <dbReference type="EMBL" id="GGD94694.1"/>
    </source>
</evidence>
<feature type="transmembrane region" description="Helical" evidence="5">
    <location>
        <begin position="122"/>
        <end position="150"/>
    </location>
</feature>
<feature type="transmembrane region" description="Helical" evidence="5">
    <location>
        <begin position="294"/>
        <end position="311"/>
    </location>
</feature>
<reference evidence="10" key="3">
    <citation type="journal article" date="2019" name="Int. J. Syst. Evol. Microbiol.">
        <title>The Global Catalogue of Microorganisms (GCM) 10K type strain sequencing project: providing services to taxonomists for standard genome sequencing and annotation.</title>
        <authorList>
            <consortium name="The Broad Institute Genomics Platform"/>
            <consortium name="The Broad Institute Genome Sequencing Center for Infectious Disease"/>
            <person name="Wu L."/>
            <person name="Ma J."/>
        </authorList>
    </citation>
    <scope>NUCLEOTIDE SEQUENCE [LARGE SCALE GENOMIC DNA]</scope>
    <source>
        <strain evidence="10">CGMCC 1.11013</strain>
    </source>
</reference>
<evidence type="ECO:0000256" key="2">
    <source>
        <dbReference type="ARBA" id="ARBA00022692"/>
    </source>
</evidence>
<dbReference type="OrthoDB" id="8957337at2"/>
<name>A0A069P157_9BURK</name>
<keyword evidence="10" id="KW-1185">Reference proteome</keyword>
<evidence type="ECO:0000313" key="10">
    <source>
        <dbReference type="Proteomes" id="UP000597138"/>
    </source>
</evidence>
<dbReference type="Pfam" id="PF04610">
    <property type="entry name" value="TrbL"/>
    <property type="match status" value="1"/>
</dbReference>
<feature type="signal peptide" evidence="6">
    <location>
        <begin position="1"/>
        <end position="32"/>
    </location>
</feature>
<reference evidence="7" key="1">
    <citation type="journal article" date="2014" name="Int. J. Syst. Evol. Microbiol.">
        <title>Complete genome of a new Firmicutes species belonging to the dominant human colonic microbiota ('Ruminococcus bicirculans') reveals two chromosomes and a selective capacity to utilize plant glucans.</title>
        <authorList>
            <consortium name="NISC Comparative Sequencing Program"/>
            <person name="Wegmann U."/>
            <person name="Louis P."/>
            <person name="Goesmann A."/>
            <person name="Henrissat B."/>
            <person name="Duncan S.H."/>
            <person name="Flint H.J."/>
        </authorList>
    </citation>
    <scope>NUCLEOTIDE SEQUENCE</scope>
    <source>
        <strain evidence="7">CGMCC 1.11013</strain>
    </source>
</reference>
<evidence type="ECO:0000256" key="4">
    <source>
        <dbReference type="ARBA" id="ARBA00023136"/>
    </source>
</evidence>
<evidence type="ECO:0000313" key="9">
    <source>
        <dbReference type="Proteomes" id="UP000027439"/>
    </source>
</evidence>
<dbReference type="eggNOG" id="ENOG5033Q7B">
    <property type="taxonomic scope" value="Bacteria"/>
</dbReference>
<keyword evidence="4 5" id="KW-0472">Membrane</keyword>
<dbReference type="EMBL" id="BMEG01000014">
    <property type="protein sequence ID" value="GGD94694.1"/>
    <property type="molecule type" value="Genomic_DNA"/>
</dbReference>
<organism evidence="8 9">
    <name type="scientific">Caballeronia grimmiae</name>
    <dbReference type="NCBI Taxonomy" id="1071679"/>
    <lineage>
        <taxon>Bacteria</taxon>
        <taxon>Pseudomonadati</taxon>
        <taxon>Pseudomonadota</taxon>
        <taxon>Betaproteobacteria</taxon>
        <taxon>Burkholderiales</taxon>
        <taxon>Burkholderiaceae</taxon>
        <taxon>Caballeronia</taxon>
    </lineage>
</organism>
<dbReference type="Proteomes" id="UP000597138">
    <property type="component" value="Unassembled WGS sequence"/>
</dbReference>
<sequence length="340" mass="35257">MMLRSVINFIRTLLVLATAIGCIAITPGRAMAQAAADAPASAATSSAALLASQKGDFAKGATSATQQIHVLLSNVVDAAVDASSGVMSEANKFAWGLGVISLVLVGVRFAGTHHPISAWVDLFEEVAILGIFVALYLGYTTSAAGFWTWFEQLAAHISNADNGSVGSQMASLAGTIIDALTTKLKTVKLWDIPALLTDVVVLSISALVMALASIIFVYYTAIGQIQAAIGIVLGPIAIALGFSSYTRSYFKKWLDWMISAGMYTVVVAVLIRLVGSSITDAVKKATEVGGSTTVNGAYVLDLAIFVLLLSFEVPKLATIFGGGATATGTGAMKLAAKFIP</sequence>
<evidence type="ECO:0000256" key="1">
    <source>
        <dbReference type="ARBA" id="ARBA00004141"/>
    </source>
</evidence>
<comment type="subcellular location">
    <subcellularLocation>
        <location evidence="1">Membrane</location>
        <topology evidence="1">Multi-pass membrane protein</topology>
    </subcellularLocation>
</comment>
<evidence type="ECO:0000256" key="6">
    <source>
        <dbReference type="SAM" id="SignalP"/>
    </source>
</evidence>
<dbReference type="PROSITE" id="PS51257">
    <property type="entry name" value="PROKAR_LIPOPROTEIN"/>
    <property type="match status" value="1"/>
</dbReference>
<dbReference type="GO" id="GO:0030255">
    <property type="term" value="P:protein secretion by the type IV secretion system"/>
    <property type="evidence" value="ECO:0007669"/>
    <property type="project" value="InterPro"/>
</dbReference>
<evidence type="ECO:0000256" key="5">
    <source>
        <dbReference type="SAM" id="Phobius"/>
    </source>
</evidence>
<gene>
    <name evidence="8" type="ORF">BG57_13820</name>
    <name evidence="7" type="ORF">GCM10010985_56730</name>
</gene>
<feature type="transmembrane region" description="Helical" evidence="5">
    <location>
        <begin position="254"/>
        <end position="274"/>
    </location>
</feature>
<evidence type="ECO:0000313" key="8">
    <source>
        <dbReference type="EMBL" id="KDR31076.1"/>
    </source>
</evidence>
<dbReference type="STRING" id="1071679.BG57_13820"/>
<reference evidence="8 9" key="2">
    <citation type="submission" date="2014-03" db="EMBL/GenBank/DDBJ databases">
        <title>Draft Genome Sequences of Four Burkholderia Strains.</title>
        <authorList>
            <person name="Liu X.Y."/>
            <person name="Li C.X."/>
            <person name="Xu J.H."/>
        </authorList>
    </citation>
    <scope>NUCLEOTIDE SEQUENCE [LARGE SCALE GENOMIC DNA]</scope>
    <source>
        <strain evidence="8 9">R27</strain>
    </source>
</reference>
<protein>
    <recommendedName>
        <fullName evidence="11">TrbL/VirB6 plasmid conjugal transfer protein</fullName>
    </recommendedName>
</protein>
<accession>A0A069P157</accession>
<keyword evidence="3 5" id="KW-1133">Transmembrane helix</keyword>
<reference evidence="7" key="4">
    <citation type="submission" date="2024-05" db="EMBL/GenBank/DDBJ databases">
        <authorList>
            <person name="Sun Q."/>
            <person name="Zhou Y."/>
        </authorList>
    </citation>
    <scope>NUCLEOTIDE SEQUENCE</scope>
    <source>
        <strain evidence="7">CGMCC 1.11013</strain>
    </source>
</reference>
<dbReference type="RefSeq" id="WP_035967781.1">
    <property type="nucleotide sequence ID" value="NZ_BMEG01000014.1"/>
</dbReference>